<accession>A0A1H2Y3G8</accession>
<dbReference type="AlphaFoldDB" id="A0A1H2Y3G8"/>
<feature type="region of interest" description="Disordered" evidence="1">
    <location>
        <begin position="1"/>
        <end position="37"/>
    </location>
</feature>
<evidence type="ECO:0000313" key="3">
    <source>
        <dbReference type="EMBL" id="SDW99732.1"/>
    </source>
</evidence>
<evidence type="ECO:0000259" key="2">
    <source>
        <dbReference type="Pfam" id="PF18932"/>
    </source>
</evidence>
<organism evidence="3 4">
    <name type="scientific">Nitrosomonas communis</name>
    <dbReference type="NCBI Taxonomy" id="44574"/>
    <lineage>
        <taxon>Bacteria</taxon>
        <taxon>Pseudomonadati</taxon>
        <taxon>Pseudomonadota</taxon>
        <taxon>Betaproteobacteria</taxon>
        <taxon>Nitrosomonadales</taxon>
        <taxon>Nitrosomonadaceae</taxon>
        <taxon>Nitrosomonas</taxon>
    </lineage>
</organism>
<name>A0A1H2Y3G8_9PROT</name>
<dbReference type="EMBL" id="FNNH01000046">
    <property type="protein sequence ID" value="SDW99732.1"/>
    <property type="molecule type" value="Genomic_DNA"/>
</dbReference>
<gene>
    <name evidence="3" type="ORF">SAMN05421882_104619</name>
</gene>
<feature type="compositionally biased region" description="Basic and acidic residues" evidence="1">
    <location>
        <begin position="1"/>
        <end position="16"/>
    </location>
</feature>
<evidence type="ECO:0000256" key="1">
    <source>
        <dbReference type="SAM" id="MobiDB-lite"/>
    </source>
</evidence>
<protein>
    <recommendedName>
        <fullName evidence="2">DUF5681 domain-containing protein</fullName>
    </recommendedName>
</protein>
<dbReference type="Pfam" id="PF18932">
    <property type="entry name" value="DUF5681"/>
    <property type="match status" value="1"/>
</dbReference>
<evidence type="ECO:0000313" key="4">
    <source>
        <dbReference type="Proteomes" id="UP000183454"/>
    </source>
</evidence>
<dbReference type="InterPro" id="IPR043736">
    <property type="entry name" value="DUF5681"/>
</dbReference>
<proteinExistence type="predicted"/>
<dbReference type="Proteomes" id="UP000183454">
    <property type="component" value="Unassembled WGS sequence"/>
</dbReference>
<reference evidence="3 4" key="1">
    <citation type="submission" date="2016-10" db="EMBL/GenBank/DDBJ databases">
        <authorList>
            <person name="de Groot N.N."/>
        </authorList>
    </citation>
    <scope>NUCLEOTIDE SEQUENCE [LARGE SCALE GENOMIC DNA]</scope>
    <source>
        <strain evidence="3 4">Nm110</strain>
    </source>
</reference>
<dbReference type="RefSeq" id="WP_074667775.1">
    <property type="nucleotide sequence ID" value="NZ_FNNH01000046.1"/>
</dbReference>
<sequence>MLKQEKSNNETIEKKQGRWKSGESGNPNGRKPGTGKIAKLRESIAEHMPEIISQMVSKAKEGDAQAARLLVERVILQIFSSACQPKIFCYVTKQIRL</sequence>
<feature type="domain" description="DUF5681" evidence="2">
    <location>
        <begin position="15"/>
        <end position="74"/>
    </location>
</feature>